<keyword evidence="1" id="KW-0808">Transferase</keyword>
<keyword evidence="2" id="KW-1185">Reference proteome</keyword>
<sequence length="316" mass="34178">MATAPHEGDSEPTGVPVEPPQRLVRAVQAEHGAAGRAWLATVSERVEGLLDRWKLTVERVWAPGGRGSLLVLVRQADGAPAVLKLGAHTERVEREGAALTHWGGSGAVRVLRSESPEGALLLERLHGEVSLRSLPEPKSMLEAAETVRRLWVPPPTGHAFPSVSDHTADQAAALRASRDQPWAADVGPLIDEALTVHAELVATSSETLLLHGAYRQGKVLAGDRAPWLAIAPEPVVGERAYDLAWLARDRLDTLIALPGASNAARRRVNKLADSLELDRDRLRGWALFRSVAAGVRRLSRGERDEGELLLEFAGWL</sequence>
<proteinExistence type="predicted"/>
<dbReference type="GO" id="GO:0016773">
    <property type="term" value="F:phosphotransferase activity, alcohol group as acceptor"/>
    <property type="evidence" value="ECO:0007669"/>
    <property type="project" value="InterPro"/>
</dbReference>
<keyword evidence="1" id="KW-0418">Kinase</keyword>
<evidence type="ECO:0000313" key="1">
    <source>
        <dbReference type="EMBL" id="QKW52704.1"/>
    </source>
</evidence>
<protein>
    <submittedName>
        <fullName evidence="1">Kinase</fullName>
    </submittedName>
</protein>
<dbReference type="RefSeq" id="WP_176164415.1">
    <property type="nucleotide sequence ID" value="NZ_CP054929.1"/>
</dbReference>
<dbReference type="AlphaFoldDB" id="A0A7H8NE37"/>
<organism evidence="1 2">
    <name type="scientific">Streptomyces buecherae</name>
    <dbReference type="NCBI Taxonomy" id="2763006"/>
    <lineage>
        <taxon>Bacteria</taxon>
        <taxon>Bacillati</taxon>
        <taxon>Actinomycetota</taxon>
        <taxon>Actinomycetes</taxon>
        <taxon>Kitasatosporales</taxon>
        <taxon>Streptomycetaceae</taxon>
        <taxon>Streptomyces</taxon>
    </lineage>
</organism>
<dbReference type="Proteomes" id="UP000509303">
    <property type="component" value="Chromosome"/>
</dbReference>
<reference evidence="1 2" key="1">
    <citation type="submission" date="2020-06" db="EMBL/GenBank/DDBJ databases">
        <title>Genome mining for natural products.</title>
        <authorList>
            <person name="Zhang B."/>
            <person name="Shi J."/>
            <person name="Ge H."/>
        </authorList>
    </citation>
    <scope>NUCLEOTIDE SEQUENCE [LARGE SCALE GENOMIC DNA]</scope>
    <source>
        <strain evidence="1 2">NA00687</strain>
    </source>
</reference>
<name>A0A7H8NE37_9ACTN</name>
<dbReference type="EMBL" id="CP054929">
    <property type="protein sequence ID" value="QKW52704.1"/>
    <property type="molecule type" value="Genomic_DNA"/>
</dbReference>
<dbReference type="InterPro" id="IPR011009">
    <property type="entry name" value="Kinase-like_dom_sf"/>
</dbReference>
<gene>
    <name evidence="1" type="ORF">HUT08_27745</name>
</gene>
<dbReference type="GO" id="GO:0016301">
    <property type="term" value="F:kinase activity"/>
    <property type="evidence" value="ECO:0007669"/>
    <property type="project" value="UniProtKB-KW"/>
</dbReference>
<dbReference type="InterPro" id="IPR006748">
    <property type="entry name" value="NH2Glyco/OHUrea_AB-resist_kin"/>
</dbReference>
<dbReference type="Pfam" id="PF04655">
    <property type="entry name" value="APH_6_hur"/>
    <property type="match status" value="1"/>
</dbReference>
<evidence type="ECO:0000313" key="2">
    <source>
        <dbReference type="Proteomes" id="UP000509303"/>
    </source>
</evidence>
<accession>A0A7H8NE37</accession>
<dbReference type="GO" id="GO:0019748">
    <property type="term" value="P:secondary metabolic process"/>
    <property type="evidence" value="ECO:0007669"/>
    <property type="project" value="InterPro"/>
</dbReference>
<dbReference type="SUPFAM" id="SSF56112">
    <property type="entry name" value="Protein kinase-like (PK-like)"/>
    <property type="match status" value="1"/>
</dbReference>